<name>A0ABX7MPT2_9GAMM</name>
<protein>
    <submittedName>
        <fullName evidence="2">DUF4377 domain-containing protein</fullName>
    </submittedName>
</protein>
<dbReference type="InterPro" id="IPR025485">
    <property type="entry name" value="DUF4377"/>
</dbReference>
<organism evidence="2 3">
    <name type="scientific">Marinobacter salinisoli</name>
    <dbReference type="NCBI Taxonomy" id="2769486"/>
    <lineage>
        <taxon>Bacteria</taxon>
        <taxon>Pseudomonadati</taxon>
        <taxon>Pseudomonadota</taxon>
        <taxon>Gammaproteobacteria</taxon>
        <taxon>Pseudomonadales</taxon>
        <taxon>Marinobacteraceae</taxon>
        <taxon>Marinobacter</taxon>
    </lineage>
</organism>
<evidence type="ECO:0000313" key="2">
    <source>
        <dbReference type="EMBL" id="QSP94326.1"/>
    </source>
</evidence>
<feature type="domain" description="DUF4377" evidence="1">
    <location>
        <begin position="10"/>
        <end position="80"/>
    </location>
</feature>
<evidence type="ECO:0000259" key="1">
    <source>
        <dbReference type="Pfam" id="PF14302"/>
    </source>
</evidence>
<dbReference type="Proteomes" id="UP000663555">
    <property type="component" value="Chromosome"/>
</dbReference>
<evidence type="ECO:0000313" key="3">
    <source>
        <dbReference type="Proteomes" id="UP000663555"/>
    </source>
</evidence>
<proteinExistence type="predicted"/>
<dbReference type="RefSeq" id="WP_206643547.1">
    <property type="nucleotide sequence ID" value="NZ_CP071247.1"/>
</dbReference>
<dbReference type="EMBL" id="CP071247">
    <property type="protein sequence ID" value="QSP94326.1"/>
    <property type="molecule type" value="Genomic_DNA"/>
</dbReference>
<keyword evidence="3" id="KW-1185">Reference proteome</keyword>
<sequence length="84" mass="9572">MKTEKWLIAPHRITSEGEGLMDFLLVKRFPGADWERMPDEIRGYQHEEGVEAEIEVEVSRLPDPPADGSSLQFTCTRVVRRGSS</sequence>
<gene>
    <name evidence="2" type="ORF">LPB19_14240</name>
</gene>
<accession>A0ABX7MPT2</accession>
<dbReference type="Pfam" id="PF14302">
    <property type="entry name" value="DUF4377"/>
    <property type="match status" value="1"/>
</dbReference>
<reference evidence="2 3" key="1">
    <citation type="submission" date="2021-03" db="EMBL/GenBank/DDBJ databases">
        <title>Genome sequencing of Marinobacter sp. LPB0319.</title>
        <authorList>
            <person name="Kim J."/>
        </authorList>
    </citation>
    <scope>NUCLEOTIDE SEQUENCE [LARGE SCALE GENOMIC DNA]</scope>
    <source>
        <strain evidence="2 3">LPB0319</strain>
    </source>
</reference>